<dbReference type="Pfam" id="PF00190">
    <property type="entry name" value="Cupin_1"/>
    <property type="match status" value="1"/>
</dbReference>
<dbReference type="PROSITE" id="PS00725">
    <property type="entry name" value="GERMIN"/>
    <property type="match status" value="1"/>
</dbReference>
<dbReference type="GO" id="GO:0005576">
    <property type="term" value="C:extracellular region"/>
    <property type="evidence" value="ECO:0007669"/>
    <property type="project" value="UniProtKB-SubCell"/>
</dbReference>
<dbReference type="InterPro" id="IPR011051">
    <property type="entry name" value="RmlC_Cupin_sf"/>
</dbReference>
<feature type="chain" id="PRO_5032589408" description="Cupin type-1 domain-containing protein" evidence="7">
    <location>
        <begin position="20"/>
        <end position="295"/>
    </location>
</feature>
<reference evidence="9" key="1">
    <citation type="submission" date="2021-02" db="EMBL/GenBank/DDBJ databases">
        <authorList>
            <person name="Nowell W R."/>
        </authorList>
    </citation>
    <scope>NUCLEOTIDE SEQUENCE</scope>
</reference>
<feature type="domain" description="Cupin type-1" evidence="8">
    <location>
        <begin position="104"/>
        <end position="252"/>
    </location>
</feature>
<evidence type="ECO:0000256" key="3">
    <source>
        <dbReference type="ARBA" id="ARBA00022525"/>
    </source>
</evidence>
<feature type="compositionally biased region" description="Low complexity" evidence="6">
    <location>
        <begin position="28"/>
        <end position="74"/>
    </location>
</feature>
<name>A0A814ULJ4_9BILA</name>
<keyword evidence="7" id="KW-0732">Signal</keyword>
<evidence type="ECO:0000256" key="6">
    <source>
        <dbReference type="SAM" id="MobiDB-lite"/>
    </source>
</evidence>
<dbReference type="InterPro" id="IPR019780">
    <property type="entry name" value="Germin_Mn-BS"/>
</dbReference>
<comment type="subcellular location">
    <subcellularLocation>
        <location evidence="1">Secreted</location>
    </subcellularLocation>
</comment>
<dbReference type="SMART" id="SM00835">
    <property type="entry name" value="Cupin_1"/>
    <property type="match status" value="1"/>
</dbReference>
<evidence type="ECO:0000313" key="9">
    <source>
        <dbReference type="EMBL" id="CAF1176288.1"/>
    </source>
</evidence>
<evidence type="ECO:0000256" key="2">
    <source>
        <dbReference type="ARBA" id="ARBA00007456"/>
    </source>
</evidence>
<proteinExistence type="inferred from homology"/>
<keyword evidence="3" id="KW-0964">Secreted</keyword>
<evidence type="ECO:0000313" key="10">
    <source>
        <dbReference type="Proteomes" id="UP000663845"/>
    </source>
</evidence>
<dbReference type="Proteomes" id="UP000663845">
    <property type="component" value="Unassembled WGS sequence"/>
</dbReference>
<dbReference type="Gene3D" id="2.60.120.10">
    <property type="entry name" value="Jelly Rolls"/>
    <property type="match status" value="1"/>
</dbReference>
<dbReference type="GO" id="GO:0030145">
    <property type="term" value="F:manganese ion binding"/>
    <property type="evidence" value="ECO:0007669"/>
    <property type="project" value="InterPro"/>
</dbReference>
<protein>
    <recommendedName>
        <fullName evidence="8">Cupin type-1 domain-containing protein</fullName>
    </recommendedName>
</protein>
<sequence length="295" mass="31639">MELIQFLCLLIIFYNVSVSQQLSIRANSPTTTTKSTSTTKPTTKSTSTTKPTTSSTSTTRPFTTTSNNVSNASNPLAPSRLESIKNSYSELNLLSKTNPSDFIFDFDKAVTGVSTGTGGRTVSATAANFPGLINHGIAMTIGFLAPCGINLPHTHPRATEINFSVDGDFQIGFFQENGASFIMNEIHKNQVAVFPKGAIHFEQNLNCVSATFVAAFNSEDPGVLTIGNSFFGSLPATVVGASLGGLNITTIEDIRVHLVQNPSIGIAECKKRCGLYTFKGESFMNFCVIQIKKIQ</sequence>
<dbReference type="SUPFAM" id="SSF51182">
    <property type="entry name" value="RmlC-like cupins"/>
    <property type="match status" value="1"/>
</dbReference>
<dbReference type="InterPro" id="IPR014710">
    <property type="entry name" value="RmlC-like_jellyroll"/>
</dbReference>
<feature type="region of interest" description="Disordered" evidence="6">
    <location>
        <begin position="24"/>
        <end position="76"/>
    </location>
</feature>
<keyword evidence="5" id="KW-0464">Manganese</keyword>
<comment type="similarity">
    <text evidence="2">Belongs to the germin family.</text>
</comment>
<evidence type="ECO:0000256" key="1">
    <source>
        <dbReference type="ARBA" id="ARBA00004613"/>
    </source>
</evidence>
<dbReference type="InterPro" id="IPR006045">
    <property type="entry name" value="Cupin_1"/>
</dbReference>
<dbReference type="PANTHER" id="PTHR31238">
    <property type="entry name" value="GERMIN-LIKE PROTEIN SUBFAMILY 3 MEMBER 3"/>
    <property type="match status" value="1"/>
</dbReference>
<feature type="signal peptide" evidence="7">
    <location>
        <begin position="1"/>
        <end position="19"/>
    </location>
</feature>
<evidence type="ECO:0000256" key="4">
    <source>
        <dbReference type="ARBA" id="ARBA00022723"/>
    </source>
</evidence>
<dbReference type="PRINTS" id="PR00325">
    <property type="entry name" value="GERMIN"/>
</dbReference>
<dbReference type="CDD" id="cd02241">
    <property type="entry name" value="cupin_OxOx"/>
    <property type="match status" value="1"/>
</dbReference>
<evidence type="ECO:0000256" key="7">
    <source>
        <dbReference type="SAM" id="SignalP"/>
    </source>
</evidence>
<evidence type="ECO:0000256" key="5">
    <source>
        <dbReference type="ARBA" id="ARBA00023211"/>
    </source>
</evidence>
<dbReference type="EMBL" id="CAJNOG010000327">
    <property type="protein sequence ID" value="CAF1176288.1"/>
    <property type="molecule type" value="Genomic_DNA"/>
</dbReference>
<dbReference type="AlphaFoldDB" id="A0A814ULJ4"/>
<organism evidence="9 10">
    <name type="scientific">Adineta steineri</name>
    <dbReference type="NCBI Taxonomy" id="433720"/>
    <lineage>
        <taxon>Eukaryota</taxon>
        <taxon>Metazoa</taxon>
        <taxon>Spiralia</taxon>
        <taxon>Gnathifera</taxon>
        <taxon>Rotifera</taxon>
        <taxon>Eurotatoria</taxon>
        <taxon>Bdelloidea</taxon>
        <taxon>Adinetida</taxon>
        <taxon>Adinetidae</taxon>
        <taxon>Adineta</taxon>
    </lineage>
</organism>
<gene>
    <name evidence="9" type="ORF">JYZ213_LOCUS25514</name>
</gene>
<comment type="caution">
    <text evidence="9">The sequence shown here is derived from an EMBL/GenBank/DDBJ whole genome shotgun (WGS) entry which is preliminary data.</text>
</comment>
<evidence type="ECO:0000259" key="8">
    <source>
        <dbReference type="SMART" id="SM00835"/>
    </source>
</evidence>
<accession>A0A814ULJ4</accession>
<keyword evidence="4" id="KW-0479">Metal-binding</keyword>
<dbReference type="InterPro" id="IPR001929">
    <property type="entry name" value="Germin"/>
</dbReference>